<dbReference type="EMBL" id="JACJTC010000026">
    <property type="protein sequence ID" value="MBD2615418.1"/>
    <property type="molecule type" value="Genomic_DNA"/>
</dbReference>
<dbReference type="NCBIfam" id="TIGR00305">
    <property type="entry name" value="putative toxin-antitoxin system toxin component, PIN family"/>
    <property type="match status" value="1"/>
</dbReference>
<organism evidence="2 3">
    <name type="scientific">Nostoc punctiforme FACHB-252</name>
    <dbReference type="NCBI Taxonomy" id="1357509"/>
    <lineage>
        <taxon>Bacteria</taxon>
        <taxon>Bacillati</taxon>
        <taxon>Cyanobacteriota</taxon>
        <taxon>Cyanophyceae</taxon>
        <taxon>Nostocales</taxon>
        <taxon>Nostocaceae</taxon>
        <taxon>Nostoc</taxon>
    </lineage>
</organism>
<dbReference type="Proteomes" id="UP000606396">
    <property type="component" value="Unassembled WGS sequence"/>
</dbReference>
<proteinExistence type="predicted"/>
<reference evidence="2 3" key="1">
    <citation type="journal article" date="2020" name="ISME J.">
        <title>Comparative genomics reveals insights into cyanobacterial evolution and habitat adaptation.</title>
        <authorList>
            <person name="Chen M.Y."/>
            <person name="Teng W.K."/>
            <person name="Zhao L."/>
            <person name="Hu C.X."/>
            <person name="Zhou Y.K."/>
            <person name="Han B.P."/>
            <person name="Song L.R."/>
            <person name="Shu W.S."/>
        </authorList>
    </citation>
    <scope>NUCLEOTIDE SEQUENCE [LARGE SCALE GENOMIC DNA]</scope>
    <source>
        <strain evidence="2 3">FACHB-252</strain>
    </source>
</reference>
<dbReference type="Pfam" id="PF13470">
    <property type="entry name" value="PIN_3"/>
    <property type="match status" value="1"/>
</dbReference>
<comment type="caution">
    <text evidence="2">The sequence shown here is derived from an EMBL/GenBank/DDBJ whole genome shotgun (WGS) entry which is preliminary data.</text>
</comment>
<accession>A0ABR8HJY8</accession>
<protein>
    <submittedName>
        <fullName evidence="2">Toxin-antitoxin system toxin component, PIN family</fullName>
    </submittedName>
</protein>
<evidence type="ECO:0000313" key="2">
    <source>
        <dbReference type="EMBL" id="MBD2615418.1"/>
    </source>
</evidence>
<dbReference type="InterPro" id="IPR002850">
    <property type="entry name" value="PIN_toxin-like"/>
</dbReference>
<dbReference type="RefSeq" id="WP_190952127.1">
    <property type="nucleotide sequence ID" value="NZ_JACJTC010000026.1"/>
</dbReference>
<dbReference type="InterPro" id="IPR002716">
    <property type="entry name" value="PIN_dom"/>
</dbReference>
<name>A0ABR8HJY8_NOSPU</name>
<feature type="domain" description="PIN" evidence="1">
    <location>
        <begin position="2"/>
        <end position="52"/>
    </location>
</feature>
<evidence type="ECO:0000259" key="1">
    <source>
        <dbReference type="Pfam" id="PF13470"/>
    </source>
</evidence>
<keyword evidence="3" id="KW-1185">Reference proteome</keyword>
<sequence length="57" mass="6726">MKVVLDVNVWISGLLWGGVPGQIFDLAEEQRITIFFCEPIREDIREILGRKKLQYYE</sequence>
<gene>
    <name evidence="2" type="ORF">H6G94_29910</name>
</gene>
<evidence type="ECO:0000313" key="3">
    <source>
        <dbReference type="Proteomes" id="UP000606396"/>
    </source>
</evidence>